<dbReference type="Proteomes" id="UP000600918">
    <property type="component" value="Unassembled WGS sequence"/>
</dbReference>
<protein>
    <recommendedName>
        <fullName evidence="4">Icarapin-like</fullName>
    </recommendedName>
</protein>
<evidence type="ECO:0000313" key="2">
    <source>
        <dbReference type="EMBL" id="KAF7390362.1"/>
    </source>
</evidence>
<feature type="region of interest" description="Disordered" evidence="1">
    <location>
        <begin position="191"/>
        <end position="242"/>
    </location>
</feature>
<accession>A0A834MZ23</accession>
<proteinExistence type="predicted"/>
<evidence type="ECO:0000256" key="1">
    <source>
        <dbReference type="SAM" id="MobiDB-lite"/>
    </source>
</evidence>
<reference evidence="2" key="1">
    <citation type="journal article" date="2020" name="G3 (Bethesda)">
        <title>High-Quality Assemblies for Three Invasive Social Wasps from the &lt;i&gt;Vespula&lt;/i&gt; Genus.</title>
        <authorList>
            <person name="Harrop T.W.R."/>
            <person name="Guhlin J."/>
            <person name="McLaughlin G.M."/>
            <person name="Permina E."/>
            <person name="Stockwell P."/>
            <person name="Gilligan J."/>
            <person name="Le Lec M.F."/>
            <person name="Gruber M.A.M."/>
            <person name="Quinn O."/>
            <person name="Lovegrove M."/>
            <person name="Duncan E.J."/>
            <person name="Remnant E.J."/>
            <person name="Van Eeckhoven J."/>
            <person name="Graham B."/>
            <person name="Knapp R.A."/>
            <person name="Langford K.W."/>
            <person name="Kronenberg Z."/>
            <person name="Press M.O."/>
            <person name="Eacker S.M."/>
            <person name="Wilson-Rankin E.E."/>
            <person name="Purcell J."/>
            <person name="Lester P.J."/>
            <person name="Dearden P.K."/>
        </authorList>
    </citation>
    <scope>NUCLEOTIDE SEQUENCE</scope>
    <source>
        <strain evidence="2">Volc-1</strain>
    </source>
</reference>
<evidence type="ECO:0000313" key="3">
    <source>
        <dbReference type="Proteomes" id="UP000600918"/>
    </source>
</evidence>
<keyword evidence="3" id="KW-1185">Reference proteome</keyword>
<feature type="compositionally biased region" description="Polar residues" evidence="1">
    <location>
        <begin position="191"/>
        <end position="223"/>
    </location>
</feature>
<comment type="caution">
    <text evidence="2">The sequence shown here is derived from an EMBL/GenBank/DDBJ whole genome shotgun (WGS) entry which is preliminary data.</text>
</comment>
<evidence type="ECO:0008006" key="4">
    <source>
        <dbReference type="Google" id="ProtNLM"/>
    </source>
</evidence>
<name>A0A834MZ23_VESPE</name>
<organism evidence="2 3">
    <name type="scientific">Vespula pensylvanica</name>
    <name type="common">Western yellow jacket</name>
    <name type="synonym">Wasp</name>
    <dbReference type="NCBI Taxonomy" id="30213"/>
    <lineage>
        <taxon>Eukaryota</taxon>
        <taxon>Metazoa</taxon>
        <taxon>Ecdysozoa</taxon>
        <taxon>Arthropoda</taxon>
        <taxon>Hexapoda</taxon>
        <taxon>Insecta</taxon>
        <taxon>Pterygota</taxon>
        <taxon>Neoptera</taxon>
        <taxon>Endopterygota</taxon>
        <taxon>Hymenoptera</taxon>
        <taxon>Apocrita</taxon>
        <taxon>Aculeata</taxon>
        <taxon>Vespoidea</taxon>
        <taxon>Vespidae</taxon>
        <taxon>Vespinae</taxon>
        <taxon>Vespula</taxon>
    </lineage>
</organism>
<dbReference type="EMBL" id="JACSDY010000023">
    <property type="protein sequence ID" value="KAF7390362.1"/>
    <property type="molecule type" value="Genomic_DNA"/>
</dbReference>
<dbReference type="AlphaFoldDB" id="A0A834MZ23"/>
<gene>
    <name evidence="2" type="ORF">H0235_017524</name>
</gene>
<sequence length="242" mass="27285">MVTSTINTLLPLLLSRIMELRFSQLLRLSITYREKYLSGHECSSMFPTFDTSEESDEKKNVDTVLILPGSDMDMFGRPNIPGLSDSSDSDESWSLFRPSSVNFDYLRQSLRELMKRLRDHMADMASNFPLNSEFVTRWNKIPEGANTTSTTKIINGHVVTINETVYSNGNDTEGTIIRVRVIDVKPQNETTIPQENENGTVIPTSTITPTENDNEATTPQRSVETVEEFDNEIPNQGDVLKA</sequence>